<dbReference type="NCBIfam" id="NF012211">
    <property type="entry name" value="tand_rpt_95"/>
    <property type="match status" value="5"/>
</dbReference>
<sequence length="1291" mass="127966">MANSSPAVVNEISGRAWIRNSDGSLTELHQGSKVPAGSDIVTASGATVSLQVENGMPIVIGESREVAVNGDMAGPLADASEAAVVPPTGTDSDRLLAALQAGRDPFDELDPTAAIVAGGGDAGGSSFVRLARILETTSPLDLAYPNPARGDDTLPRAAGAGATGDDGDAAVTPPTVGNNAPNALNDASSGDQNSQSRGNLLSNDSDPDGDPLAITSINGRPMVPGGISVPGSTGGSFAVQPDGSYVFTPGGQYDYLAVGETATSTISYTITDPSGATSTATVVVTVTGTNDGPVSSALSNQSGTDAQTEIRYDVSDRFSDTDTSDKLTFSATGLPPGLSIDPDTGIITGTIDHSASQGGNDGVYTVTVTATDPSGASTSQEFNWDVSNPAPTAANDSGATDEDTGLSVNAQNGVLANDTDPDGDTLTVSQVNGQPGNVGTAIAGSNGGTFTLNADGSYSFNPGSAFNNLAANQTATSSITYTVSDGEGGTSTATLTVTITGTNDTPILTPDVTLDDQTGNDGQAITPVDVSGQFADVDDGDVLTYSATGLPPGLSIDPTTGIISGTLDNSASQGGDQGVYAITITATDKSGASVSQDFSWDVKNPAPTANDDSGATGQGVGLNVNAQDGVLANDTDPDSDTLTVSQVNGQPGNVGTAIAGSNGGTFTLNADGSYSFNPGIAFNNLPANQTATSSITYTVSDGEGGTSTATLTVTITGTNDTPILTPGVTLDDQAGNDGQAITPVDVSGQFSDVDTGDTLTYSATGLPPGLSIDPTTGIISGTLDNSASQGGDNGVYAITITATDTSGASVSQDFSWDVKNPAPTAVDDTDATTQGVGLNVNAQDGVLANDTDPDSDTLTVSQVNGQAANVGTAVAGQGGGTFTLNADGSYSFNPGSAFNNLAANQTATSSITYTVSDGEGGTSTATLTVTITGTNDTPILTPGVTLDDQASNDGQAITPVDVSSQFADVDTGDVLTYSATGLPPGLTIDPTTGIISGTLDNSASQGGVQGVYAITITATDKSGASVSQDFSWDVKNPAPTATDDNGATNQGVGLNVTAQDGLLSNDTDPDSDTLTVSQVNGQPGNVGAAIAGSNGGTFTLNADGSYSFNPGSAFNNLPANQTATSSITYTVSDGEGGTSTATLTVTITGTNDTPILTPGVTLDDQVSDDGQAITPVDISSQFSDVDAGDVLTYSATGLPPGLTIDPTTGIISGTLDNSASQGGQGGVYAITITATDKSGASVSQDFSWDVKNPAPTANDDSGATGQGAGLNVTAEDGVLANDTDPDSDTLT</sequence>
<proteinExistence type="predicted"/>
<protein>
    <submittedName>
        <fullName evidence="3">Retention module-containing protein</fullName>
    </submittedName>
</protein>
<feature type="compositionally biased region" description="Polar residues" evidence="1">
    <location>
        <begin position="374"/>
        <end position="398"/>
    </location>
</feature>
<dbReference type="InterPro" id="IPR013783">
    <property type="entry name" value="Ig-like_fold"/>
</dbReference>
<evidence type="ECO:0000259" key="2">
    <source>
        <dbReference type="PROSITE" id="PS50268"/>
    </source>
</evidence>
<dbReference type="InterPro" id="IPR006644">
    <property type="entry name" value="Cadg"/>
</dbReference>
<dbReference type="Pfam" id="PF17963">
    <property type="entry name" value="Big_9"/>
    <property type="match status" value="5"/>
</dbReference>
<dbReference type="Gene3D" id="2.60.40.10">
    <property type="entry name" value="Immunoglobulins"/>
    <property type="match status" value="5"/>
</dbReference>
<dbReference type="Pfam" id="PF05345">
    <property type="entry name" value="He_PIG"/>
    <property type="match status" value="5"/>
</dbReference>
<evidence type="ECO:0000313" key="4">
    <source>
        <dbReference type="Proteomes" id="UP001161094"/>
    </source>
</evidence>
<dbReference type="InterPro" id="IPR010221">
    <property type="entry name" value="VCBS_dom"/>
</dbReference>
<dbReference type="GO" id="GO:0016020">
    <property type="term" value="C:membrane"/>
    <property type="evidence" value="ECO:0007669"/>
    <property type="project" value="InterPro"/>
</dbReference>
<dbReference type="NCBIfam" id="TIGR01965">
    <property type="entry name" value="VCBS_repeat"/>
    <property type="match status" value="5"/>
</dbReference>
<dbReference type="InterPro" id="IPR015919">
    <property type="entry name" value="Cadherin-like_sf"/>
</dbReference>
<dbReference type="SUPFAM" id="SSF49313">
    <property type="entry name" value="Cadherin-like"/>
    <property type="match status" value="5"/>
</dbReference>
<dbReference type="InterPro" id="IPR047777">
    <property type="entry name" value="LapA-like_RM"/>
</dbReference>
<feature type="region of interest" description="Disordered" evidence="1">
    <location>
        <begin position="141"/>
        <end position="235"/>
    </location>
</feature>
<accession>A0AA42S7W3</accession>
<name>A0AA42S7W3_9BURK</name>
<dbReference type="InterPro" id="IPR002126">
    <property type="entry name" value="Cadherin-like_dom"/>
</dbReference>
<dbReference type="InterPro" id="IPR040853">
    <property type="entry name" value="RapA2_cadherin-like"/>
</dbReference>
<organism evidence="3 4">
    <name type="scientific">Achromobacter spanius</name>
    <dbReference type="NCBI Taxonomy" id="217203"/>
    <lineage>
        <taxon>Bacteria</taxon>
        <taxon>Pseudomonadati</taxon>
        <taxon>Pseudomonadota</taxon>
        <taxon>Betaproteobacteria</taxon>
        <taxon>Burkholderiales</taxon>
        <taxon>Alcaligenaceae</taxon>
        <taxon>Achromobacter</taxon>
    </lineage>
</organism>
<dbReference type="NCBIfam" id="NF033682">
    <property type="entry name" value="retention_LapA"/>
    <property type="match status" value="1"/>
</dbReference>
<dbReference type="PROSITE" id="PS50268">
    <property type="entry name" value="CADHERIN_2"/>
    <property type="match status" value="1"/>
</dbReference>
<dbReference type="GO" id="GO:0007156">
    <property type="term" value="P:homophilic cell adhesion via plasma membrane adhesion molecules"/>
    <property type="evidence" value="ECO:0007669"/>
    <property type="project" value="InterPro"/>
</dbReference>
<feature type="compositionally biased region" description="Polar residues" evidence="1">
    <location>
        <begin position="175"/>
        <end position="204"/>
    </location>
</feature>
<dbReference type="Proteomes" id="UP001161094">
    <property type="component" value="Unassembled WGS sequence"/>
</dbReference>
<feature type="region of interest" description="Disordered" evidence="1">
    <location>
        <begin position="1244"/>
        <end position="1291"/>
    </location>
</feature>
<dbReference type="EMBL" id="JAOCDZ010000033">
    <property type="protein sequence ID" value="MDH0740006.1"/>
    <property type="molecule type" value="Genomic_DNA"/>
</dbReference>
<dbReference type="Pfam" id="PF17803">
    <property type="entry name" value="Cadherin_4"/>
    <property type="match status" value="1"/>
</dbReference>
<evidence type="ECO:0000256" key="1">
    <source>
        <dbReference type="SAM" id="MobiDB-lite"/>
    </source>
</evidence>
<feature type="non-terminal residue" evidence="3">
    <location>
        <position position="1291"/>
    </location>
</feature>
<feature type="region of interest" description="Disordered" evidence="1">
    <location>
        <begin position="374"/>
        <end position="406"/>
    </location>
</feature>
<dbReference type="GO" id="GO:0005509">
    <property type="term" value="F:calcium ion binding"/>
    <property type="evidence" value="ECO:0007669"/>
    <property type="project" value="InterPro"/>
</dbReference>
<evidence type="ECO:0000313" key="3">
    <source>
        <dbReference type="EMBL" id="MDH0740006.1"/>
    </source>
</evidence>
<feature type="domain" description="Cadherin" evidence="2">
    <location>
        <begin position="635"/>
        <end position="728"/>
    </location>
</feature>
<dbReference type="SMART" id="SM00736">
    <property type="entry name" value="CADG"/>
    <property type="match status" value="5"/>
</dbReference>
<reference evidence="3" key="1">
    <citation type="submission" date="2022-09" db="EMBL/GenBank/DDBJ databases">
        <title>Intensive care unit water sources are persistently colonized with multi-drug resistant bacteria and are the site of extensive horizontal gene transfer of antibiotic resistance genes.</title>
        <authorList>
            <person name="Diorio-Toth L."/>
        </authorList>
    </citation>
    <scope>NUCLEOTIDE SEQUENCE</scope>
    <source>
        <strain evidence="3">GD03843</strain>
    </source>
</reference>
<gene>
    <name evidence="3" type="ORF">N5D93_29690</name>
</gene>
<dbReference type="RefSeq" id="WP_279997487.1">
    <property type="nucleotide sequence ID" value="NZ_JAOCDZ010000033.1"/>
</dbReference>
<comment type="caution">
    <text evidence="3">The sequence shown here is derived from an EMBL/GenBank/DDBJ whole genome shotgun (WGS) entry which is preliminary data.</text>
</comment>